<dbReference type="VEuPathDB" id="FungiDB:TREMEDRAFT_64286"/>
<gene>
    <name evidence="2" type="ORF">M231_02697</name>
</gene>
<accession>A0A4V1M4E2</accession>
<organism evidence="2 3">
    <name type="scientific">Tremella mesenterica</name>
    <name type="common">Jelly fungus</name>
    <dbReference type="NCBI Taxonomy" id="5217"/>
    <lineage>
        <taxon>Eukaryota</taxon>
        <taxon>Fungi</taxon>
        <taxon>Dikarya</taxon>
        <taxon>Basidiomycota</taxon>
        <taxon>Agaricomycotina</taxon>
        <taxon>Tremellomycetes</taxon>
        <taxon>Tremellales</taxon>
        <taxon>Tremellaceae</taxon>
        <taxon>Tremella</taxon>
    </lineage>
</organism>
<dbReference type="EMBL" id="SDIL01000023">
    <property type="protein sequence ID" value="RXK40057.1"/>
    <property type="molecule type" value="Genomic_DNA"/>
</dbReference>
<evidence type="ECO:0000256" key="1">
    <source>
        <dbReference type="SAM" id="SignalP"/>
    </source>
</evidence>
<evidence type="ECO:0000313" key="3">
    <source>
        <dbReference type="Proteomes" id="UP000289152"/>
    </source>
</evidence>
<evidence type="ECO:0000313" key="2">
    <source>
        <dbReference type="EMBL" id="RXK40057.1"/>
    </source>
</evidence>
<protein>
    <submittedName>
        <fullName evidence="2">Uncharacterized protein</fullName>
    </submittedName>
</protein>
<reference evidence="2 3" key="1">
    <citation type="submission" date="2016-06" db="EMBL/GenBank/DDBJ databases">
        <title>Evolution of pathogenesis and genome organization in the Tremellales.</title>
        <authorList>
            <person name="Cuomo C."/>
            <person name="Litvintseva A."/>
            <person name="Heitman J."/>
            <person name="Chen Y."/>
            <person name="Sun S."/>
            <person name="Springer D."/>
            <person name="Dromer F."/>
            <person name="Young S."/>
            <person name="Zeng Q."/>
            <person name="Chapman S."/>
            <person name="Gujja S."/>
            <person name="Saif S."/>
            <person name="Birren B."/>
        </authorList>
    </citation>
    <scope>NUCLEOTIDE SEQUENCE [LARGE SCALE GENOMIC DNA]</scope>
    <source>
        <strain evidence="2 3">ATCC 28783</strain>
    </source>
</reference>
<comment type="caution">
    <text evidence="2">The sequence shown here is derived from an EMBL/GenBank/DDBJ whole genome shotgun (WGS) entry which is preliminary data.</text>
</comment>
<dbReference type="Proteomes" id="UP000289152">
    <property type="component" value="Unassembled WGS sequence"/>
</dbReference>
<sequence length="249" mass="26704">MLSPLSTLSYALLVFELVSATQIPPETKRDLTNGERLARGFPVKNPDRRFNATQTHAAKSKRSGSPGVAYIRASPVAPSKAKRASTPFDSVSYVCKPGSFYSLCNDPSQARQFTYSGTGTGMMLVDNAYSSYHVCSMIWDTDTTPYNMEDGQGQAHTSTCFGLTSTSSQTYAAAHGSFDQLPIFNVPSSGLGEMTFTFYNADGTQTDDGRWFVFSTPYSSNYLGGAIDPADLGASSTAELTLTLVSSAT</sequence>
<keyword evidence="1" id="KW-0732">Signal</keyword>
<name>A0A4V1M4E2_TREME</name>
<dbReference type="InParanoid" id="A0A4V1M4E2"/>
<proteinExistence type="predicted"/>
<feature type="signal peptide" evidence="1">
    <location>
        <begin position="1"/>
        <end position="20"/>
    </location>
</feature>
<keyword evidence="3" id="KW-1185">Reference proteome</keyword>
<feature type="chain" id="PRO_5020521408" evidence="1">
    <location>
        <begin position="21"/>
        <end position="249"/>
    </location>
</feature>
<dbReference type="OrthoDB" id="2575454at2759"/>
<dbReference type="AlphaFoldDB" id="A0A4V1M4E2"/>